<reference evidence="1 2" key="1">
    <citation type="journal article" date="2013" name="MBio">
        <title>Genome sequencing of the plant pathogen Taphrina deformans, the causal agent of peach leaf curl.</title>
        <authorList>
            <person name="Cisse O.H."/>
            <person name="Almeida J.M.G.C.F."/>
            <person name="Fonseca A."/>
            <person name="Kumar A.A."/>
            <person name="Salojaervi J."/>
            <person name="Overmyer K."/>
            <person name="Hauser P.M."/>
            <person name="Pagni M."/>
        </authorList>
    </citation>
    <scope>NUCLEOTIDE SEQUENCE [LARGE SCALE GENOMIC DNA]</scope>
    <source>
        <strain evidence="2">PYCC 5710 / ATCC 11124 / CBS 356.35 / IMI 108563 / JCM 9778 / NBRC 8474</strain>
    </source>
</reference>
<dbReference type="VEuPathDB" id="FungiDB:TAPDE_004960"/>
<dbReference type="OrthoDB" id="2142040at2759"/>
<keyword evidence="2" id="KW-1185">Reference proteome</keyword>
<name>R4XJ35_TAPDE</name>
<accession>R4XJ35</accession>
<evidence type="ECO:0000313" key="1">
    <source>
        <dbReference type="EMBL" id="CCG84494.1"/>
    </source>
</evidence>
<evidence type="ECO:0000313" key="2">
    <source>
        <dbReference type="Proteomes" id="UP000013776"/>
    </source>
</evidence>
<organism evidence="1 2">
    <name type="scientific">Taphrina deformans (strain PYCC 5710 / ATCC 11124 / CBS 356.35 / IMI 108563 / JCM 9778 / NBRC 8474)</name>
    <name type="common">Peach leaf curl fungus</name>
    <name type="synonym">Lalaria deformans</name>
    <dbReference type="NCBI Taxonomy" id="1097556"/>
    <lineage>
        <taxon>Eukaryota</taxon>
        <taxon>Fungi</taxon>
        <taxon>Dikarya</taxon>
        <taxon>Ascomycota</taxon>
        <taxon>Taphrinomycotina</taxon>
        <taxon>Taphrinomycetes</taxon>
        <taxon>Taphrinales</taxon>
        <taxon>Taphrinaceae</taxon>
        <taxon>Taphrina</taxon>
    </lineage>
</organism>
<evidence type="ECO:0008006" key="3">
    <source>
        <dbReference type="Google" id="ProtNLM"/>
    </source>
</evidence>
<dbReference type="STRING" id="1097556.R4XJ35"/>
<comment type="caution">
    <text evidence="1">The sequence shown here is derived from an EMBL/GenBank/DDBJ whole genome shotgun (WGS) entry which is preliminary data.</text>
</comment>
<dbReference type="InterPro" id="IPR036465">
    <property type="entry name" value="vWFA_dom_sf"/>
</dbReference>
<dbReference type="EMBL" id="CAHR02000250">
    <property type="protein sequence ID" value="CCG84494.1"/>
    <property type="molecule type" value="Genomic_DNA"/>
</dbReference>
<gene>
    <name evidence="1" type="ORF">TAPDE_004960</name>
</gene>
<dbReference type="SUPFAM" id="SSF53300">
    <property type="entry name" value="vWA-like"/>
    <property type="match status" value="1"/>
</dbReference>
<dbReference type="Proteomes" id="UP000013776">
    <property type="component" value="Unassembled WGS sequence"/>
</dbReference>
<dbReference type="AlphaFoldDB" id="R4XJ35"/>
<proteinExistence type="predicted"/>
<sequence>MRTSETDHFGRAAGTRWDELLLTLRSVFDIACAAATTGASNPNDPTAAGEAGGAAIDVYLLNGHADGRKQFPGIRSYGELENHLRGLPVRGRTPTLECMQDLFHYERMQAIGELPVLTVLFTDGQPDSGIPAFSQFLSHVQHQFGNSFITIALCTGDDAVVSMYNALDSGIPRTDVMDDYRSERAEVVGIQGRKFPFSKSDYLVKMLLGSRVTLWDSLDERKLSKPQRKMFEDYSAAAFGVSSKNSKGDCVIS</sequence>
<protein>
    <recommendedName>
        <fullName evidence="3">VWFA domain-containing protein</fullName>
    </recommendedName>
</protein>